<keyword evidence="5" id="KW-1185">Reference proteome</keyword>
<feature type="compositionally biased region" description="Basic and acidic residues" evidence="1">
    <location>
        <begin position="16"/>
        <end position="26"/>
    </location>
</feature>
<dbReference type="CDD" id="cd02972">
    <property type="entry name" value="DsbA_family"/>
    <property type="match status" value="1"/>
</dbReference>
<name>A0ABW1X0X8_9ACTN</name>
<reference evidence="5" key="1">
    <citation type="journal article" date="2019" name="Int. J. Syst. Evol. Microbiol.">
        <title>The Global Catalogue of Microorganisms (GCM) 10K type strain sequencing project: providing services to taxonomists for standard genome sequencing and annotation.</title>
        <authorList>
            <consortium name="The Broad Institute Genomics Platform"/>
            <consortium name="The Broad Institute Genome Sequencing Center for Infectious Disease"/>
            <person name="Wu L."/>
            <person name="Ma J."/>
        </authorList>
    </citation>
    <scope>NUCLEOTIDE SEQUENCE [LARGE SCALE GENOMIC DNA]</scope>
    <source>
        <strain evidence="5">CGMCC 1.15277</strain>
    </source>
</reference>
<feature type="region of interest" description="Disordered" evidence="1">
    <location>
        <begin position="1"/>
        <end position="26"/>
    </location>
</feature>
<dbReference type="Pfam" id="PF13462">
    <property type="entry name" value="Thioredoxin_4"/>
    <property type="match status" value="1"/>
</dbReference>
<evidence type="ECO:0000256" key="2">
    <source>
        <dbReference type="SAM" id="Phobius"/>
    </source>
</evidence>
<dbReference type="InterPro" id="IPR036249">
    <property type="entry name" value="Thioredoxin-like_sf"/>
</dbReference>
<feature type="domain" description="Thioredoxin-like fold" evidence="3">
    <location>
        <begin position="95"/>
        <end position="250"/>
    </location>
</feature>
<proteinExistence type="predicted"/>
<dbReference type="Gene3D" id="3.40.30.10">
    <property type="entry name" value="Glutaredoxin"/>
    <property type="match status" value="1"/>
</dbReference>
<organism evidence="4 5">
    <name type="scientific">Luteococcus sanguinis</name>
    <dbReference type="NCBI Taxonomy" id="174038"/>
    <lineage>
        <taxon>Bacteria</taxon>
        <taxon>Bacillati</taxon>
        <taxon>Actinomycetota</taxon>
        <taxon>Actinomycetes</taxon>
        <taxon>Propionibacteriales</taxon>
        <taxon>Propionibacteriaceae</taxon>
        <taxon>Luteococcus</taxon>
    </lineage>
</organism>
<dbReference type="Proteomes" id="UP001596266">
    <property type="component" value="Unassembled WGS sequence"/>
</dbReference>
<dbReference type="SUPFAM" id="SSF52833">
    <property type="entry name" value="Thioredoxin-like"/>
    <property type="match status" value="1"/>
</dbReference>
<accession>A0ABW1X0X8</accession>
<keyword evidence="2" id="KW-0812">Transmembrane</keyword>
<dbReference type="InterPro" id="IPR012336">
    <property type="entry name" value="Thioredoxin-like_fold"/>
</dbReference>
<keyword evidence="2" id="KW-1133">Transmembrane helix</keyword>
<feature type="transmembrane region" description="Helical" evidence="2">
    <location>
        <begin position="37"/>
        <end position="58"/>
    </location>
</feature>
<evidence type="ECO:0000313" key="4">
    <source>
        <dbReference type="EMBL" id="MFC6397163.1"/>
    </source>
</evidence>
<dbReference type="EMBL" id="JBHSUA010000018">
    <property type="protein sequence ID" value="MFC6397163.1"/>
    <property type="molecule type" value="Genomic_DNA"/>
</dbReference>
<sequence>MSKKTETTSGATSAQNRREQLRLKQEAEARQQRTMRIIGIAAALLALVVVAVVGVVLVQNNRNKVEAASAQGTPVNANADKSGIVVNPGKAKSGAPVVTVYLDYQCPICKQAETTVGPALEALAEKGDISLEYRTMKFMDTNLSNTASTRAAVAAACSDNQGVYAKYHDEVYANQAQQEVQGSEGYSDKLLKETIPAAVGLSGEKLTSFQQCYDAQATLDFVKGTDDKAGAAGVTSTPTFKVNDNQIDWTTLGTTEESALAAIKAAA</sequence>
<comment type="caution">
    <text evidence="4">The sequence shown here is derived from an EMBL/GenBank/DDBJ whole genome shotgun (WGS) entry which is preliminary data.</text>
</comment>
<keyword evidence="2" id="KW-0472">Membrane</keyword>
<gene>
    <name evidence="4" type="ORF">ACFP57_09255</name>
</gene>
<evidence type="ECO:0000256" key="1">
    <source>
        <dbReference type="SAM" id="MobiDB-lite"/>
    </source>
</evidence>
<dbReference type="RefSeq" id="WP_343884641.1">
    <property type="nucleotide sequence ID" value="NZ_BAAAKI010000003.1"/>
</dbReference>
<evidence type="ECO:0000313" key="5">
    <source>
        <dbReference type="Proteomes" id="UP001596266"/>
    </source>
</evidence>
<evidence type="ECO:0000259" key="3">
    <source>
        <dbReference type="Pfam" id="PF13462"/>
    </source>
</evidence>
<protein>
    <submittedName>
        <fullName evidence="4">DsbA family protein</fullName>
    </submittedName>
</protein>